<proteinExistence type="predicted"/>
<name>A0A3P8F5D2_9TREM</name>
<accession>A0A3P8F5D2</accession>
<dbReference type="EMBL" id="UZAL01033996">
    <property type="protein sequence ID" value="VDP64511.1"/>
    <property type="molecule type" value="Genomic_DNA"/>
</dbReference>
<protein>
    <submittedName>
        <fullName evidence="2">Uncharacterized protein</fullName>
    </submittedName>
</protein>
<evidence type="ECO:0000313" key="2">
    <source>
        <dbReference type="EMBL" id="VDP64511.1"/>
    </source>
</evidence>
<sequence length="49" mass="5410">MCRTISRTPARESSRSNTSPTFATFFHPTTPCHTLTTSPLFPTSPRVGK</sequence>
<gene>
    <name evidence="2" type="ORF">SMTD_LOCUS13869</name>
</gene>
<evidence type="ECO:0000256" key="1">
    <source>
        <dbReference type="SAM" id="MobiDB-lite"/>
    </source>
</evidence>
<organism evidence="2 3">
    <name type="scientific">Schistosoma mattheei</name>
    <dbReference type="NCBI Taxonomy" id="31246"/>
    <lineage>
        <taxon>Eukaryota</taxon>
        <taxon>Metazoa</taxon>
        <taxon>Spiralia</taxon>
        <taxon>Lophotrochozoa</taxon>
        <taxon>Platyhelminthes</taxon>
        <taxon>Trematoda</taxon>
        <taxon>Digenea</taxon>
        <taxon>Strigeidida</taxon>
        <taxon>Schistosomatoidea</taxon>
        <taxon>Schistosomatidae</taxon>
        <taxon>Schistosoma</taxon>
    </lineage>
</organism>
<dbReference type="Proteomes" id="UP000269396">
    <property type="component" value="Unassembled WGS sequence"/>
</dbReference>
<feature type="region of interest" description="Disordered" evidence="1">
    <location>
        <begin position="1"/>
        <end position="22"/>
    </location>
</feature>
<dbReference type="AlphaFoldDB" id="A0A3P8F5D2"/>
<evidence type="ECO:0000313" key="3">
    <source>
        <dbReference type="Proteomes" id="UP000269396"/>
    </source>
</evidence>
<keyword evidence="3" id="KW-1185">Reference proteome</keyword>
<reference evidence="2 3" key="1">
    <citation type="submission" date="2018-11" db="EMBL/GenBank/DDBJ databases">
        <authorList>
            <consortium name="Pathogen Informatics"/>
        </authorList>
    </citation>
    <scope>NUCLEOTIDE SEQUENCE [LARGE SCALE GENOMIC DNA]</scope>
    <source>
        <strain>Denwood</strain>
        <strain evidence="3">Zambia</strain>
    </source>
</reference>